<comment type="cofactor">
    <cofactor evidence="1 8">
        <name>heme</name>
        <dbReference type="ChEBI" id="CHEBI:30413"/>
    </cofactor>
</comment>
<keyword evidence="10" id="KW-1133">Transmembrane helix</keyword>
<dbReference type="PRINTS" id="PR00463">
    <property type="entry name" value="EP450I"/>
</dbReference>
<dbReference type="InterPro" id="IPR002401">
    <property type="entry name" value="Cyt_P450_E_grp-I"/>
</dbReference>
<dbReference type="STRING" id="1745343.A0A2J6PIR8"/>
<dbReference type="AlphaFoldDB" id="A0A2J6PIR8"/>
<protein>
    <submittedName>
        <fullName evidence="11">Cytochrome P450 alkane hydroxylase-like protein</fullName>
    </submittedName>
</protein>
<keyword evidence="4 8" id="KW-0479">Metal-binding</keyword>
<proteinExistence type="inferred from homology"/>
<dbReference type="Gene3D" id="1.10.630.10">
    <property type="entry name" value="Cytochrome P450"/>
    <property type="match status" value="1"/>
</dbReference>
<dbReference type="Proteomes" id="UP000235672">
    <property type="component" value="Unassembled WGS sequence"/>
</dbReference>
<evidence type="ECO:0000256" key="8">
    <source>
        <dbReference type="PIRSR" id="PIRSR602401-1"/>
    </source>
</evidence>
<evidence type="ECO:0000256" key="10">
    <source>
        <dbReference type="SAM" id="Phobius"/>
    </source>
</evidence>
<dbReference type="InterPro" id="IPR036396">
    <property type="entry name" value="Cyt_P450_sf"/>
</dbReference>
<gene>
    <name evidence="11" type="ORF">NA56DRAFT_410533</name>
</gene>
<keyword evidence="10" id="KW-0472">Membrane</keyword>
<dbReference type="GO" id="GO:0004497">
    <property type="term" value="F:monooxygenase activity"/>
    <property type="evidence" value="ECO:0007669"/>
    <property type="project" value="UniProtKB-KW"/>
</dbReference>
<comment type="similarity">
    <text evidence="2 9">Belongs to the cytochrome P450 family.</text>
</comment>
<evidence type="ECO:0000256" key="4">
    <source>
        <dbReference type="ARBA" id="ARBA00022723"/>
    </source>
</evidence>
<dbReference type="GO" id="GO:0020037">
    <property type="term" value="F:heme binding"/>
    <property type="evidence" value="ECO:0007669"/>
    <property type="project" value="InterPro"/>
</dbReference>
<evidence type="ECO:0000256" key="2">
    <source>
        <dbReference type="ARBA" id="ARBA00010617"/>
    </source>
</evidence>
<keyword evidence="12" id="KW-1185">Reference proteome</keyword>
<dbReference type="OrthoDB" id="1470350at2759"/>
<dbReference type="PANTHER" id="PTHR24287:SF1">
    <property type="entry name" value="P450, PUTATIVE (EUROFUNG)-RELATED"/>
    <property type="match status" value="1"/>
</dbReference>
<keyword evidence="10" id="KW-0812">Transmembrane</keyword>
<dbReference type="InterPro" id="IPR017972">
    <property type="entry name" value="Cyt_P450_CS"/>
</dbReference>
<accession>A0A2J6PIR8</accession>
<reference evidence="11 12" key="1">
    <citation type="submission" date="2016-05" db="EMBL/GenBank/DDBJ databases">
        <title>A degradative enzymes factory behind the ericoid mycorrhizal symbiosis.</title>
        <authorList>
            <consortium name="DOE Joint Genome Institute"/>
            <person name="Martino E."/>
            <person name="Morin E."/>
            <person name="Grelet G."/>
            <person name="Kuo A."/>
            <person name="Kohler A."/>
            <person name="Daghino S."/>
            <person name="Barry K."/>
            <person name="Choi C."/>
            <person name="Cichocki N."/>
            <person name="Clum A."/>
            <person name="Copeland A."/>
            <person name="Hainaut M."/>
            <person name="Haridas S."/>
            <person name="Labutti K."/>
            <person name="Lindquist E."/>
            <person name="Lipzen A."/>
            <person name="Khouja H.-R."/>
            <person name="Murat C."/>
            <person name="Ohm R."/>
            <person name="Olson A."/>
            <person name="Spatafora J."/>
            <person name="Veneault-Fourrey C."/>
            <person name="Henrissat B."/>
            <person name="Grigoriev I."/>
            <person name="Martin F."/>
            <person name="Perotto S."/>
        </authorList>
    </citation>
    <scope>NUCLEOTIDE SEQUENCE [LARGE SCALE GENOMIC DNA]</scope>
    <source>
        <strain evidence="11 12">UAMH 7357</strain>
    </source>
</reference>
<evidence type="ECO:0000256" key="1">
    <source>
        <dbReference type="ARBA" id="ARBA00001971"/>
    </source>
</evidence>
<dbReference type="SUPFAM" id="SSF48264">
    <property type="entry name" value="Cytochrome P450"/>
    <property type="match status" value="1"/>
</dbReference>
<name>A0A2J6PIR8_9HELO</name>
<dbReference type="GO" id="GO:0005506">
    <property type="term" value="F:iron ion binding"/>
    <property type="evidence" value="ECO:0007669"/>
    <property type="project" value="InterPro"/>
</dbReference>
<evidence type="ECO:0000256" key="7">
    <source>
        <dbReference type="ARBA" id="ARBA00023033"/>
    </source>
</evidence>
<keyword evidence="6 8" id="KW-0408">Iron</keyword>
<dbReference type="PROSITE" id="PS00086">
    <property type="entry name" value="CYTOCHROME_P450"/>
    <property type="match status" value="1"/>
</dbReference>
<evidence type="ECO:0000256" key="6">
    <source>
        <dbReference type="ARBA" id="ARBA00023004"/>
    </source>
</evidence>
<dbReference type="PANTHER" id="PTHR24287">
    <property type="entry name" value="P450, PUTATIVE (EUROFUNG)-RELATED"/>
    <property type="match status" value="1"/>
</dbReference>
<feature type="binding site" description="axial binding residue" evidence="8">
    <location>
        <position position="471"/>
    </location>
    <ligand>
        <name>heme</name>
        <dbReference type="ChEBI" id="CHEBI:30413"/>
    </ligand>
    <ligandPart>
        <name>Fe</name>
        <dbReference type="ChEBI" id="CHEBI:18248"/>
    </ligandPart>
</feature>
<dbReference type="Pfam" id="PF00067">
    <property type="entry name" value="p450"/>
    <property type="match status" value="1"/>
</dbReference>
<evidence type="ECO:0000313" key="12">
    <source>
        <dbReference type="Proteomes" id="UP000235672"/>
    </source>
</evidence>
<feature type="transmembrane region" description="Helical" evidence="10">
    <location>
        <begin position="6"/>
        <end position="26"/>
    </location>
</feature>
<evidence type="ECO:0000256" key="9">
    <source>
        <dbReference type="RuleBase" id="RU000461"/>
    </source>
</evidence>
<dbReference type="EMBL" id="KZ613526">
    <property type="protein sequence ID" value="PMD13917.1"/>
    <property type="molecule type" value="Genomic_DNA"/>
</dbReference>
<organism evidence="11 12">
    <name type="scientific">Hyaloscypha hepaticicola</name>
    <dbReference type="NCBI Taxonomy" id="2082293"/>
    <lineage>
        <taxon>Eukaryota</taxon>
        <taxon>Fungi</taxon>
        <taxon>Dikarya</taxon>
        <taxon>Ascomycota</taxon>
        <taxon>Pezizomycotina</taxon>
        <taxon>Leotiomycetes</taxon>
        <taxon>Helotiales</taxon>
        <taxon>Hyaloscyphaceae</taxon>
        <taxon>Hyaloscypha</taxon>
    </lineage>
</organism>
<keyword evidence="7 9" id="KW-0503">Monooxygenase</keyword>
<evidence type="ECO:0000313" key="11">
    <source>
        <dbReference type="EMBL" id="PMD13917.1"/>
    </source>
</evidence>
<dbReference type="InterPro" id="IPR047146">
    <property type="entry name" value="Cyt_P450_E_CYP52_fungi"/>
</dbReference>
<keyword evidence="5 9" id="KW-0560">Oxidoreductase</keyword>
<keyword evidence="3 8" id="KW-0349">Heme</keyword>
<dbReference type="PRINTS" id="PR00385">
    <property type="entry name" value="P450"/>
</dbReference>
<evidence type="ECO:0000256" key="5">
    <source>
        <dbReference type="ARBA" id="ARBA00023002"/>
    </source>
</evidence>
<dbReference type="InterPro" id="IPR001128">
    <property type="entry name" value="Cyt_P450"/>
</dbReference>
<evidence type="ECO:0000256" key="3">
    <source>
        <dbReference type="ARBA" id="ARBA00022617"/>
    </source>
</evidence>
<dbReference type="GO" id="GO:0016705">
    <property type="term" value="F:oxidoreductase activity, acting on paired donors, with incorporation or reduction of molecular oxygen"/>
    <property type="evidence" value="ECO:0007669"/>
    <property type="project" value="InterPro"/>
</dbReference>
<dbReference type="CDD" id="cd11063">
    <property type="entry name" value="CYP52"/>
    <property type="match status" value="1"/>
</dbReference>
<sequence>MVYLYVREAILLLVAWVVFIQVRFWYRWTVFKRWSRQNGCEEVPVVPNKLPWGLERYAILVNGQFGKMDLLEDLVRARFTDMGFWTFRMFNIFNNTMVQTCEPQNVQTVLALKFDDYDLGPLRTGAFKEVIGNGIFTADGQEWAHFRQQLRPQFNREQISDLESSSRHMQILFKALPEEDAQGWIEGTDLMPYLFRFTMDVSTEFLFGHSVDTQSRTLHSQDSGNTQEIQDDLQFTEAITFASDYTGWRLRFGPLYWLVSSKKYKTSCELVQRFADRFVDHALNPGKKVPSSGKERKYVLLNELVSETRDPMELRSQVLHVMLAGRETTASLLSFVLLLVSRHPDEFKKLREAVISHFGTDISPTNEITFSSLKACKPISNFLYETLRLYPLVPVNGRRALRDTILPTGGGPDRKQPIAIKKGEQVGFPSYVIHRRHDIWGEDADEFRPDRWINRKLGWEMTAFGGGPRVCLGQQFALNEVSFVLVRFLQRYDSIEAVDMVSPLKKKLSVILGPAEGQKIRLHRATS</sequence>